<dbReference type="InterPro" id="IPR013783">
    <property type="entry name" value="Ig-like_fold"/>
</dbReference>
<evidence type="ECO:0000256" key="3">
    <source>
        <dbReference type="SAM" id="SignalP"/>
    </source>
</evidence>
<evidence type="ECO:0000313" key="4">
    <source>
        <dbReference type="EMBL" id="EXY72516.1"/>
    </source>
</evidence>
<dbReference type="Gene3D" id="1.10.10.10">
    <property type="entry name" value="Winged helix-like DNA-binding domain superfamily/Winged helix DNA-binding domain"/>
    <property type="match status" value="1"/>
</dbReference>
<dbReference type="InterPro" id="IPR015943">
    <property type="entry name" value="WD40/YVTN_repeat-like_dom_sf"/>
</dbReference>
<keyword evidence="2" id="KW-1133">Transmembrane helix</keyword>
<keyword evidence="1" id="KW-0175">Coiled coil</keyword>
<comment type="caution">
    <text evidence="4">The sequence shown here is derived from an EMBL/GenBank/DDBJ whole genome shotgun (WGS) entry which is preliminary data.</text>
</comment>
<dbReference type="Gene3D" id="2.60.40.10">
    <property type="entry name" value="Immunoglobulins"/>
    <property type="match status" value="1"/>
</dbReference>
<dbReference type="PROSITE" id="PS51257">
    <property type="entry name" value="PROKAR_LIPOPROTEIN"/>
    <property type="match status" value="1"/>
</dbReference>
<feature type="signal peptide" evidence="3">
    <location>
        <begin position="1"/>
        <end position="20"/>
    </location>
</feature>
<proteinExistence type="predicted"/>
<keyword evidence="2" id="KW-0812">Transmembrane</keyword>
<organism evidence="4 5">
    <name type="scientific">Bacteroides fragilis str. 3988T(B)14</name>
    <dbReference type="NCBI Taxonomy" id="1339315"/>
    <lineage>
        <taxon>Bacteria</taxon>
        <taxon>Pseudomonadati</taxon>
        <taxon>Bacteroidota</taxon>
        <taxon>Bacteroidia</taxon>
        <taxon>Bacteroidales</taxon>
        <taxon>Bacteroidaceae</taxon>
        <taxon>Bacteroides</taxon>
    </lineage>
</organism>
<feature type="coiled-coil region" evidence="1">
    <location>
        <begin position="771"/>
        <end position="810"/>
    </location>
</feature>
<dbReference type="GO" id="GO:0006355">
    <property type="term" value="P:regulation of DNA-templated transcription"/>
    <property type="evidence" value="ECO:0007669"/>
    <property type="project" value="InterPro"/>
</dbReference>
<dbReference type="InterPro" id="IPR016032">
    <property type="entry name" value="Sig_transdc_resp-reg_C-effctor"/>
</dbReference>
<accession>A0A015TPC4</accession>
<dbReference type="EMBL" id="JGCY01000403">
    <property type="protein sequence ID" value="EXY72516.1"/>
    <property type="molecule type" value="Genomic_DNA"/>
</dbReference>
<dbReference type="SUPFAM" id="SSF46894">
    <property type="entry name" value="C-terminal effector domain of the bipartite response regulators"/>
    <property type="match status" value="1"/>
</dbReference>
<dbReference type="SUPFAM" id="SSF63829">
    <property type="entry name" value="Calcium-dependent phosphotriesterase"/>
    <property type="match status" value="1"/>
</dbReference>
<evidence type="ECO:0000313" key="5">
    <source>
        <dbReference type="Proteomes" id="UP000020529"/>
    </source>
</evidence>
<gene>
    <name evidence="4" type="ORF">M124_3732</name>
</gene>
<protein>
    <submittedName>
        <fullName evidence="4">Two component regulator propeller family protein</fullName>
    </submittedName>
</protein>
<evidence type="ECO:0000256" key="1">
    <source>
        <dbReference type="SAM" id="Coils"/>
    </source>
</evidence>
<keyword evidence="2" id="KW-0472">Membrane</keyword>
<sequence length="947" mass="108055">MKNLLLFLVFACTFSFSCLGSPVPFSPIVRNYSVLDYNAGNENWAVAQDERGVMYFGNNSGLLRYDGSRWKLFPLPTSGIVRAVYVASDRRIYVGSFEEFGYFEQNDLNLLEYHSLKEQVKGFDFHNDEIWTIVEQGGNIIFQSFGSYFIYDGKGTKGVRCPELPLNLFRIGDTLYSQLINGGVCTFAGDKFIPLISRQELGDSDVLAGLPYPGGMLLLTRNSGGYIHTSSGIRPWHTDSDEELKRHTVNRAVMTKDSCYVIGTISNGLYAFSKEGHLLWKENADNQLENNTVLGLYCDMDNNIWTALDNGIAYVRNNSLIYHFEPVRRKVGMVYDVLVRDKDAYIASNQGLYRLEDTRLELVPGLEEQAWTIGEWGGQVLCGHNKGTFQIKGMQARLLSDVRGAMCMRQAQINGEQLLIQGTYTFLNIYKKSAAGEWYFANSVGNFSHMAKNIEVDAHGNIWVQHMRKGLYRLRLDEELKQVTDLKQYDSLSGNQGGNCYLFKVNGRVAFSDGRNFYTYDDMADSIIPYKAMNEQLATLRDIHTVDVMKGDLYWFLSDREAYLVRCTVSDFKVERRIPFSMFGNLPIEGLARMVYDRRNDCSYLCLNNSFARIAADSTGLYKSRQKPSLWVSGFSASDEQTGERIQLPVSGTDEIASAFNNISISLAYPVYNDFALNVRYRLEGLSASGKWTEGLPDLQKEFTRLPFGSYCFRAEVYDENGVISSVDLPFRILRPWYLSYPAVAVYALSGIALLLGLLYGVYVYTKKKKDAVIERQRARHKAEIEQQEKKIMELEKEQLEADLRFKSKELSGVVMTNIAHQEFLNSLKEELQQQKLSGQYTRKNLDKLLSMINQNMVSDEENWNMFQSNFDRIHENFFRNLKEKFPDLTSGDLRLCALLRLNLPTKEIAKLMNISVRGVDAARYRLRKKLGLPPESSLTDFMIAFK</sequence>
<dbReference type="PATRIC" id="fig|1339315.3.peg.4375"/>
<name>A0A015TPC4_BACFG</name>
<feature type="transmembrane region" description="Helical" evidence="2">
    <location>
        <begin position="744"/>
        <end position="766"/>
    </location>
</feature>
<dbReference type="AlphaFoldDB" id="A0A015TPC4"/>
<dbReference type="Gene3D" id="2.130.10.10">
    <property type="entry name" value="YVTN repeat-like/Quinoprotein amine dehydrogenase"/>
    <property type="match status" value="3"/>
</dbReference>
<dbReference type="GO" id="GO:0003677">
    <property type="term" value="F:DNA binding"/>
    <property type="evidence" value="ECO:0007669"/>
    <property type="project" value="InterPro"/>
</dbReference>
<reference evidence="4 5" key="1">
    <citation type="submission" date="2014-02" db="EMBL/GenBank/DDBJ databases">
        <authorList>
            <person name="Sears C."/>
            <person name="Carroll K."/>
            <person name="Sack B.R."/>
            <person name="Qadri F."/>
            <person name="Myers L.L."/>
            <person name="Chung G.-T."/>
            <person name="Escheverria P."/>
            <person name="Fraser C.M."/>
            <person name="Sadzewicz L."/>
            <person name="Shefchek K.A."/>
            <person name="Tallon L."/>
            <person name="Das S.P."/>
            <person name="Daugherty S."/>
            <person name="Mongodin E.F."/>
        </authorList>
    </citation>
    <scope>NUCLEOTIDE SEQUENCE [LARGE SCALE GENOMIC DNA]</scope>
    <source>
        <strain evidence="5">3988T(B)14</strain>
    </source>
</reference>
<dbReference type="InterPro" id="IPR036388">
    <property type="entry name" value="WH-like_DNA-bd_sf"/>
</dbReference>
<dbReference type="RefSeq" id="WP_022347431.1">
    <property type="nucleotide sequence ID" value="NZ_JGCY01000403.1"/>
</dbReference>
<feature type="chain" id="PRO_5001477106" evidence="3">
    <location>
        <begin position="21"/>
        <end position="947"/>
    </location>
</feature>
<dbReference type="Proteomes" id="UP000020529">
    <property type="component" value="Unassembled WGS sequence"/>
</dbReference>
<evidence type="ECO:0000256" key="2">
    <source>
        <dbReference type="SAM" id="Phobius"/>
    </source>
</evidence>
<keyword evidence="3" id="KW-0732">Signal</keyword>